<organism evidence="3 4">
    <name type="scientific">Rhipicephalus sanguineus</name>
    <name type="common">Brown dog tick</name>
    <name type="synonym">Ixodes sanguineus</name>
    <dbReference type="NCBI Taxonomy" id="34632"/>
    <lineage>
        <taxon>Eukaryota</taxon>
        <taxon>Metazoa</taxon>
        <taxon>Ecdysozoa</taxon>
        <taxon>Arthropoda</taxon>
        <taxon>Chelicerata</taxon>
        <taxon>Arachnida</taxon>
        <taxon>Acari</taxon>
        <taxon>Parasitiformes</taxon>
        <taxon>Ixodida</taxon>
        <taxon>Ixodoidea</taxon>
        <taxon>Ixodidae</taxon>
        <taxon>Rhipicephalinae</taxon>
        <taxon>Rhipicephalus</taxon>
        <taxon>Rhipicephalus</taxon>
    </lineage>
</organism>
<dbReference type="VEuPathDB" id="VectorBase:RSAN_026242"/>
<keyword evidence="4" id="KW-1185">Reference proteome</keyword>
<feature type="compositionally biased region" description="Polar residues" evidence="2">
    <location>
        <begin position="69"/>
        <end position="89"/>
    </location>
</feature>
<comment type="caution">
    <text evidence="3">The sequence shown here is derived from an EMBL/GenBank/DDBJ whole genome shotgun (WGS) entry which is preliminary data.</text>
</comment>
<name>A0A9D4PK81_RHISA</name>
<evidence type="ECO:0000256" key="2">
    <source>
        <dbReference type="SAM" id="MobiDB-lite"/>
    </source>
</evidence>
<evidence type="ECO:0000313" key="4">
    <source>
        <dbReference type="Proteomes" id="UP000821837"/>
    </source>
</evidence>
<feature type="coiled-coil region" evidence="1">
    <location>
        <begin position="231"/>
        <end position="272"/>
    </location>
</feature>
<feature type="region of interest" description="Disordered" evidence="2">
    <location>
        <begin position="166"/>
        <end position="216"/>
    </location>
</feature>
<reference evidence="3" key="1">
    <citation type="journal article" date="2020" name="Cell">
        <title>Large-Scale Comparative Analyses of Tick Genomes Elucidate Their Genetic Diversity and Vector Capacities.</title>
        <authorList>
            <consortium name="Tick Genome and Microbiome Consortium (TIGMIC)"/>
            <person name="Jia N."/>
            <person name="Wang J."/>
            <person name="Shi W."/>
            <person name="Du L."/>
            <person name="Sun Y."/>
            <person name="Zhan W."/>
            <person name="Jiang J.F."/>
            <person name="Wang Q."/>
            <person name="Zhang B."/>
            <person name="Ji P."/>
            <person name="Bell-Sakyi L."/>
            <person name="Cui X.M."/>
            <person name="Yuan T.T."/>
            <person name="Jiang B.G."/>
            <person name="Yang W.F."/>
            <person name="Lam T.T."/>
            <person name="Chang Q.C."/>
            <person name="Ding S.J."/>
            <person name="Wang X.J."/>
            <person name="Zhu J.G."/>
            <person name="Ruan X.D."/>
            <person name="Zhao L."/>
            <person name="Wei J.T."/>
            <person name="Ye R.Z."/>
            <person name="Que T.C."/>
            <person name="Du C.H."/>
            <person name="Zhou Y.H."/>
            <person name="Cheng J.X."/>
            <person name="Dai P.F."/>
            <person name="Guo W.B."/>
            <person name="Han X.H."/>
            <person name="Huang E.J."/>
            <person name="Li L.F."/>
            <person name="Wei W."/>
            <person name="Gao Y.C."/>
            <person name="Liu J.Z."/>
            <person name="Shao H.Z."/>
            <person name="Wang X."/>
            <person name="Wang C.C."/>
            <person name="Yang T.C."/>
            <person name="Huo Q.B."/>
            <person name="Li W."/>
            <person name="Chen H.Y."/>
            <person name="Chen S.E."/>
            <person name="Zhou L.G."/>
            <person name="Ni X.B."/>
            <person name="Tian J.H."/>
            <person name="Sheng Y."/>
            <person name="Liu T."/>
            <person name="Pan Y.S."/>
            <person name="Xia L.Y."/>
            <person name="Li J."/>
            <person name="Zhao F."/>
            <person name="Cao W.C."/>
        </authorList>
    </citation>
    <scope>NUCLEOTIDE SEQUENCE</scope>
    <source>
        <strain evidence="3">Rsan-2018</strain>
    </source>
</reference>
<gene>
    <name evidence="3" type="ORF">HPB52_011835</name>
</gene>
<reference evidence="3" key="2">
    <citation type="submission" date="2021-09" db="EMBL/GenBank/DDBJ databases">
        <authorList>
            <person name="Jia N."/>
            <person name="Wang J."/>
            <person name="Shi W."/>
            <person name="Du L."/>
            <person name="Sun Y."/>
            <person name="Zhan W."/>
            <person name="Jiang J."/>
            <person name="Wang Q."/>
            <person name="Zhang B."/>
            <person name="Ji P."/>
            <person name="Sakyi L.B."/>
            <person name="Cui X."/>
            <person name="Yuan T."/>
            <person name="Jiang B."/>
            <person name="Yang W."/>
            <person name="Lam T.T.-Y."/>
            <person name="Chang Q."/>
            <person name="Ding S."/>
            <person name="Wang X."/>
            <person name="Zhu J."/>
            <person name="Ruan X."/>
            <person name="Zhao L."/>
            <person name="Wei J."/>
            <person name="Que T."/>
            <person name="Du C."/>
            <person name="Cheng J."/>
            <person name="Dai P."/>
            <person name="Han X."/>
            <person name="Huang E."/>
            <person name="Gao Y."/>
            <person name="Liu J."/>
            <person name="Shao H."/>
            <person name="Ye R."/>
            <person name="Li L."/>
            <person name="Wei W."/>
            <person name="Wang X."/>
            <person name="Wang C."/>
            <person name="Huo Q."/>
            <person name="Li W."/>
            <person name="Guo W."/>
            <person name="Chen H."/>
            <person name="Chen S."/>
            <person name="Zhou L."/>
            <person name="Zhou L."/>
            <person name="Ni X."/>
            <person name="Tian J."/>
            <person name="Zhou Y."/>
            <person name="Sheng Y."/>
            <person name="Liu T."/>
            <person name="Pan Y."/>
            <person name="Xia L."/>
            <person name="Li J."/>
            <person name="Zhao F."/>
            <person name="Cao W."/>
        </authorList>
    </citation>
    <scope>NUCLEOTIDE SEQUENCE</scope>
    <source>
        <strain evidence="3">Rsan-2018</strain>
        <tissue evidence="3">Larvae</tissue>
    </source>
</reference>
<dbReference type="EMBL" id="JABSTV010001253">
    <property type="protein sequence ID" value="KAH7943817.1"/>
    <property type="molecule type" value="Genomic_DNA"/>
</dbReference>
<proteinExistence type="predicted"/>
<feature type="compositionally biased region" description="Polar residues" evidence="2">
    <location>
        <begin position="168"/>
        <end position="184"/>
    </location>
</feature>
<dbReference type="Proteomes" id="UP000821837">
    <property type="component" value="Unassembled WGS sequence"/>
</dbReference>
<keyword evidence="1" id="KW-0175">Coiled coil</keyword>
<sequence length="404" mass="45272">MSRNVEPSNRRKDIVVRQNVNCVEARTQLQTASASKDTRRWEKADALCDIETPHVSSGSLDHRDEATTEDQQAGQTERSQSGKRSTSGPRGSGMSRVQFLDTHHPGGRPTTTGTTWADRLSSTDPNKVTGGATTGHMSNDTLAKLENENAHMRTVSQKLMREVEELRSGNTSRLTVEATSQPRPISNEADEEIESERPTKRRALNGEQESTAAGRARSEIRQMLSALSDSVKQLTEAVAGMQSNIARLETNVASLKINTNSLQTNLAAMEERYNQRCNKIEAFLENSVAPTIGPLATSFSGMATSQPTDRVMPGRMDLTKILELAVRLGLSGEEAISLYDREEKRLRDERAEMREQRRKERREEEEREIRRIELDKQTPAKEMHEAEVRDVQHEISAFENDMDV</sequence>
<feature type="region of interest" description="Disordered" evidence="2">
    <location>
        <begin position="351"/>
        <end position="386"/>
    </location>
</feature>
<feature type="region of interest" description="Disordered" evidence="2">
    <location>
        <begin position="25"/>
        <end position="138"/>
    </location>
</feature>
<evidence type="ECO:0000313" key="3">
    <source>
        <dbReference type="EMBL" id="KAH7943817.1"/>
    </source>
</evidence>
<accession>A0A9D4PK81</accession>
<dbReference type="AlphaFoldDB" id="A0A9D4PK81"/>
<feature type="compositionally biased region" description="Basic and acidic residues" evidence="2">
    <location>
        <begin position="36"/>
        <end position="46"/>
    </location>
</feature>
<evidence type="ECO:0000256" key="1">
    <source>
        <dbReference type="SAM" id="Coils"/>
    </source>
</evidence>
<protein>
    <submittedName>
        <fullName evidence="3">Uncharacterized protein</fullName>
    </submittedName>
</protein>